<dbReference type="InterPro" id="IPR048593">
    <property type="entry name" value="AOAH_Saposin_N"/>
</dbReference>
<dbReference type="Proteomes" id="UP000030746">
    <property type="component" value="Unassembled WGS sequence"/>
</dbReference>
<name>V4BLT0_LOTGI</name>
<sequence length="415" mass="46445">MTGVRLLAIITTLSCVFLVSTSFLNLGRGINGGTNCAGCTLVVGLLEQLADVHNETIVKALERVCLMLPAKLQTPCDVFSEFIGPIILELITQDSSPDNACRTLRFCNDDGGRQCVLFKRTQKGYSKPHSTISKFLKKYPYFVSILHEISQTGDPKICELPGIKDICLWLDDVFNRYDPAVDLDSDGFSIAETLRGTSWRGRDCDDSNHSRHPGARAIDSDTSYDSNCNGIYGKDPTTGKAYEDEFCGQSQPKGIAVLGDSVSAHFHLPEEWFDSQKLSEDVFKDIVFILENEIDWPELSTATGHVNNSWPNIVHGKMDSIYQRLYERNRCNYGDYQNIAVNVFDIWKKQGGSGWQLIEPVDGFHTNQVAQALTAQVLWDNMLKNHADFLGPVNPFNDKITQIFGNQTRLSSNYF</sequence>
<dbReference type="CTD" id="20239831"/>
<dbReference type="GO" id="GO:0005509">
    <property type="term" value="F:calcium ion binding"/>
    <property type="evidence" value="ECO:0007669"/>
    <property type="project" value="TreeGrafter"/>
</dbReference>
<accession>V4BLT0</accession>
<dbReference type="AlphaFoldDB" id="V4BLT0"/>
<dbReference type="InterPro" id="IPR039676">
    <property type="entry name" value="AOAH"/>
</dbReference>
<evidence type="ECO:0000313" key="5">
    <source>
        <dbReference type="Proteomes" id="UP000030746"/>
    </source>
</evidence>
<dbReference type="HOGENOM" id="CLU_662744_0_0_1"/>
<evidence type="ECO:0000313" key="4">
    <source>
        <dbReference type="EMBL" id="ESO89739.1"/>
    </source>
</evidence>
<evidence type="ECO:0000256" key="1">
    <source>
        <dbReference type="ARBA" id="ARBA00023157"/>
    </source>
</evidence>
<dbReference type="GO" id="GO:0050528">
    <property type="term" value="F:acyloxyacyl hydrolase activity"/>
    <property type="evidence" value="ECO:0007669"/>
    <property type="project" value="InterPro"/>
</dbReference>
<gene>
    <name evidence="4" type="ORF">LOTGIDRAFT_164760</name>
</gene>
<evidence type="ECO:0000259" key="3">
    <source>
        <dbReference type="PROSITE" id="PS50015"/>
    </source>
</evidence>
<dbReference type="Gene3D" id="1.10.225.10">
    <property type="entry name" value="Saposin-like"/>
    <property type="match status" value="1"/>
</dbReference>
<dbReference type="GeneID" id="20239831"/>
<keyword evidence="2" id="KW-0732">Signal</keyword>
<reference evidence="4 5" key="1">
    <citation type="journal article" date="2013" name="Nature">
        <title>Insights into bilaterian evolution from three spiralian genomes.</title>
        <authorList>
            <person name="Simakov O."/>
            <person name="Marletaz F."/>
            <person name="Cho S.J."/>
            <person name="Edsinger-Gonzales E."/>
            <person name="Havlak P."/>
            <person name="Hellsten U."/>
            <person name="Kuo D.H."/>
            <person name="Larsson T."/>
            <person name="Lv J."/>
            <person name="Arendt D."/>
            <person name="Savage R."/>
            <person name="Osoegawa K."/>
            <person name="de Jong P."/>
            <person name="Grimwood J."/>
            <person name="Chapman J.A."/>
            <person name="Shapiro H."/>
            <person name="Aerts A."/>
            <person name="Otillar R.P."/>
            <person name="Terry A.Y."/>
            <person name="Boore J.L."/>
            <person name="Grigoriev I.V."/>
            <person name="Lindberg D.R."/>
            <person name="Seaver E.C."/>
            <person name="Weisblat D.A."/>
            <person name="Putnam N.H."/>
            <person name="Rokhsar D.S."/>
        </authorList>
    </citation>
    <scope>NUCLEOTIDE SEQUENCE [LARGE SCALE GENOMIC DNA]</scope>
</reference>
<dbReference type="EMBL" id="KB202544">
    <property type="protein sequence ID" value="ESO89739.1"/>
    <property type="molecule type" value="Genomic_DNA"/>
</dbReference>
<dbReference type="OMA" id="MTTPEDY"/>
<dbReference type="InterPro" id="IPR011001">
    <property type="entry name" value="Saposin-like"/>
</dbReference>
<dbReference type="GO" id="GO:0009104">
    <property type="term" value="P:lipopolysaccharide catabolic process"/>
    <property type="evidence" value="ECO:0007669"/>
    <property type="project" value="TreeGrafter"/>
</dbReference>
<feature type="domain" description="Saposin B-type" evidence="3">
    <location>
        <begin position="32"/>
        <end position="111"/>
    </location>
</feature>
<organism evidence="4 5">
    <name type="scientific">Lottia gigantea</name>
    <name type="common">Giant owl limpet</name>
    <dbReference type="NCBI Taxonomy" id="225164"/>
    <lineage>
        <taxon>Eukaryota</taxon>
        <taxon>Metazoa</taxon>
        <taxon>Spiralia</taxon>
        <taxon>Lophotrochozoa</taxon>
        <taxon>Mollusca</taxon>
        <taxon>Gastropoda</taxon>
        <taxon>Patellogastropoda</taxon>
        <taxon>Lottioidea</taxon>
        <taxon>Lottiidae</taxon>
        <taxon>Lottia</taxon>
    </lineage>
</organism>
<keyword evidence="5" id="KW-1185">Reference proteome</keyword>
<protein>
    <recommendedName>
        <fullName evidence="3">Saposin B-type domain-containing protein</fullName>
    </recommendedName>
</protein>
<dbReference type="PROSITE" id="PS50015">
    <property type="entry name" value="SAP_B"/>
    <property type="match status" value="1"/>
</dbReference>
<evidence type="ECO:0000256" key="2">
    <source>
        <dbReference type="SAM" id="SignalP"/>
    </source>
</evidence>
<feature type="signal peptide" evidence="2">
    <location>
        <begin position="1"/>
        <end position="29"/>
    </location>
</feature>
<dbReference type="OrthoDB" id="14839at2759"/>
<dbReference type="Pfam" id="PF20825">
    <property type="entry name" value="Saposin"/>
    <property type="match status" value="1"/>
</dbReference>
<keyword evidence="1" id="KW-1015">Disulfide bond</keyword>
<dbReference type="PANTHER" id="PTHR15010">
    <property type="entry name" value="ACYLOXYACYL HYDROLASE"/>
    <property type="match status" value="1"/>
</dbReference>
<dbReference type="KEGG" id="lgi:LOTGIDRAFT_164760"/>
<dbReference type="PANTHER" id="PTHR15010:SF0">
    <property type="entry name" value="ACYLOXYACYL HYDROLASE"/>
    <property type="match status" value="1"/>
</dbReference>
<dbReference type="SUPFAM" id="SSF47862">
    <property type="entry name" value="Saposin"/>
    <property type="match status" value="1"/>
</dbReference>
<dbReference type="RefSeq" id="XP_009059531.1">
    <property type="nucleotide sequence ID" value="XM_009061283.1"/>
</dbReference>
<feature type="chain" id="PRO_5004717642" description="Saposin B-type domain-containing protein" evidence="2">
    <location>
        <begin position="30"/>
        <end position="415"/>
    </location>
</feature>
<proteinExistence type="predicted"/>
<dbReference type="SMART" id="SM00741">
    <property type="entry name" value="SapB"/>
    <property type="match status" value="1"/>
</dbReference>
<dbReference type="InterPro" id="IPR008139">
    <property type="entry name" value="SaposinB_dom"/>
</dbReference>